<evidence type="ECO:0000313" key="6">
    <source>
        <dbReference type="EMBL" id="NYE74237.1"/>
    </source>
</evidence>
<proteinExistence type="predicted"/>
<accession>A0A7Y9LDS9</accession>
<evidence type="ECO:0000256" key="1">
    <source>
        <dbReference type="ARBA" id="ARBA00023015"/>
    </source>
</evidence>
<dbReference type="AlphaFoldDB" id="A0A7Y9LDS9"/>
<dbReference type="InterPro" id="IPR000524">
    <property type="entry name" value="Tscrpt_reg_HTH_GntR"/>
</dbReference>
<dbReference type="SUPFAM" id="SSF46785">
    <property type="entry name" value="Winged helix' DNA-binding domain"/>
    <property type="match status" value="1"/>
</dbReference>
<evidence type="ECO:0000313" key="7">
    <source>
        <dbReference type="Proteomes" id="UP000569914"/>
    </source>
</evidence>
<dbReference type="Gene3D" id="1.10.10.10">
    <property type="entry name" value="Winged helix-like DNA-binding domain superfamily/Winged helix DNA-binding domain"/>
    <property type="match status" value="1"/>
</dbReference>
<reference evidence="6 7" key="1">
    <citation type="submission" date="2020-07" db="EMBL/GenBank/DDBJ databases">
        <title>Sequencing the genomes of 1000 actinobacteria strains.</title>
        <authorList>
            <person name="Klenk H.-P."/>
        </authorList>
    </citation>
    <scope>NUCLEOTIDE SEQUENCE [LARGE SCALE GENOMIC DNA]</scope>
    <source>
        <strain evidence="6 7">DSM 22083</strain>
    </source>
</reference>
<dbReference type="Proteomes" id="UP000569914">
    <property type="component" value="Unassembled WGS sequence"/>
</dbReference>
<keyword evidence="1" id="KW-0805">Transcription regulation</keyword>
<organism evidence="6 7">
    <name type="scientific">Microlunatus parietis</name>
    <dbReference type="NCBI Taxonomy" id="682979"/>
    <lineage>
        <taxon>Bacteria</taxon>
        <taxon>Bacillati</taxon>
        <taxon>Actinomycetota</taxon>
        <taxon>Actinomycetes</taxon>
        <taxon>Propionibacteriales</taxon>
        <taxon>Propionibacteriaceae</taxon>
        <taxon>Microlunatus</taxon>
    </lineage>
</organism>
<dbReference type="SMART" id="SM00345">
    <property type="entry name" value="HTH_GNTR"/>
    <property type="match status" value="1"/>
</dbReference>
<evidence type="ECO:0000256" key="2">
    <source>
        <dbReference type="ARBA" id="ARBA00023125"/>
    </source>
</evidence>
<dbReference type="PANTHER" id="PTHR38445:SF7">
    <property type="entry name" value="GNTR-FAMILY TRANSCRIPTIONAL REGULATOR"/>
    <property type="match status" value="1"/>
</dbReference>
<evidence type="ECO:0000256" key="3">
    <source>
        <dbReference type="ARBA" id="ARBA00023163"/>
    </source>
</evidence>
<dbReference type="CDD" id="cd07377">
    <property type="entry name" value="WHTH_GntR"/>
    <property type="match status" value="1"/>
</dbReference>
<evidence type="ECO:0000256" key="4">
    <source>
        <dbReference type="SAM" id="Coils"/>
    </source>
</evidence>
<keyword evidence="4" id="KW-0175">Coiled coil</keyword>
<gene>
    <name evidence="6" type="ORF">BKA15_005566</name>
</gene>
<dbReference type="InterPro" id="IPR036390">
    <property type="entry name" value="WH_DNA-bd_sf"/>
</dbReference>
<evidence type="ECO:0000259" key="5">
    <source>
        <dbReference type="PROSITE" id="PS50949"/>
    </source>
</evidence>
<dbReference type="EMBL" id="JACCBU010000001">
    <property type="protein sequence ID" value="NYE74237.1"/>
    <property type="molecule type" value="Genomic_DNA"/>
</dbReference>
<protein>
    <submittedName>
        <fullName evidence="6">DNA-binding GntR family transcriptional regulator</fullName>
    </submittedName>
</protein>
<dbReference type="GO" id="GO:0003677">
    <property type="term" value="F:DNA binding"/>
    <property type="evidence" value="ECO:0007669"/>
    <property type="project" value="UniProtKB-KW"/>
</dbReference>
<feature type="domain" description="HTH gntR-type" evidence="5">
    <location>
        <begin position="9"/>
        <end position="77"/>
    </location>
</feature>
<dbReference type="PROSITE" id="PS50949">
    <property type="entry name" value="HTH_GNTR"/>
    <property type="match status" value="1"/>
</dbReference>
<keyword evidence="7" id="KW-1185">Reference proteome</keyword>
<dbReference type="Pfam" id="PF00392">
    <property type="entry name" value="GntR"/>
    <property type="match status" value="1"/>
</dbReference>
<dbReference type="PANTHER" id="PTHR38445">
    <property type="entry name" value="HTH-TYPE TRANSCRIPTIONAL REPRESSOR YTRA"/>
    <property type="match status" value="1"/>
</dbReference>
<dbReference type="InterPro" id="IPR036388">
    <property type="entry name" value="WH-like_DNA-bd_sf"/>
</dbReference>
<comment type="caution">
    <text evidence="6">The sequence shown here is derived from an EMBL/GenBank/DDBJ whole genome shotgun (WGS) entry which is preliminary data.</text>
</comment>
<dbReference type="RefSeq" id="WP_179756399.1">
    <property type="nucleotide sequence ID" value="NZ_JACCBU010000001.1"/>
</dbReference>
<keyword evidence="3" id="KW-0804">Transcription</keyword>
<sequence length="112" mass="11797">MTIDAGAPQPPYLQIADALRAAISSGELPPGAKLPAGRALARTYGVAIPTAQKAVDELQREGLVRSHGTRGVYVIPAATNDAAENDISSLRKEIALLAARVEALELKLDELR</sequence>
<name>A0A7Y9LDS9_9ACTN</name>
<keyword evidence="2 6" id="KW-0238">DNA-binding</keyword>
<dbReference type="GO" id="GO:0003700">
    <property type="term" value="F:DNA-binding transcription factor activity"/>
    <property type="evidence" value="ECO:0007669"/>
    <property type="project" value="InterPro"/>
</dbReference>
<feature type="coiled-coil region" evidence="4">
    <location>
        <begin position="80"/>
        <end position="107"/>
    </location>
</feature>